<name>A0A0F8ZRY3_9ZZZZ</name>
<proteinExistence type="predicted"/>
<reference evidence="1" key="1">
    <citation type="journal article" date="2015" name="Nature">
        <title>Complex archaea that bridge the gap between prokaryotes and eukaryotes.</title>
        <authorList>
            <person name="Spang A."/>
            <person name="Saw J.H."/>
            <person name="Jorgensen S.L."/>
            <person name="Zaremba-Niedzwiedzka K."/>
            <person name="Martijn J."/>
            <person name="Lind A.E."/>
            <person name="van Eijk R."/>
            <person name="Schleper C."/>
            <person name="Guy L."/>
            <person name="Ettema T.J."/>
        </authorList>
    </citation>
    <scope>NUCLEOTIDE SEQUENCE</scope>
</reference>
<protein>
    <submittedName>
        <fullName evidence="1">Uncharacterized protein</fullName>
    </submittedName>
</protein>
<accession>A0A0F8ZRY3</accession>
<feature type="non-terminal residue" evidence="1">
    <location>
        <position position="48"/>
    </location>
</feature>
<sequence>MSVTLRFIVEDIATQIATYESIRVYRASSLGGTYSAIGTETLVADTVY</sequence>
<dbReference type="AlphaFoldDB" id="A0A0F8ZRY3"/>
<gene>
    <name evidence="1" type="ORF">LCGC14_2661500</name>
</gene>
<dbReference type="EMBL" id="LAZR01046426">
    <property type="protein sequence ID" value="KKK96563.1"/>
    <property type="molecule type" value="Genomic_DNA"/>
</dbReference>
<evidence type="ECO:0000313" key="1">
    <source>
        <dbReference type="EMBL" id="KKK96563.1"/>
    </source>
</evidence>
<organism evidence="1">
    <name type="scientific">marine sediment metagenome</name>
    <dbReference type="NCBI Taxonomy" id="412755"/>
    <lineage>
        <taxon>unclassified sequences</taxon>
        <taxon>metagenomes</taxon>
        <taxon>ecological metagenomes</taxon>
    </lineage>
</organism>
<comment type="caution">
    <text evidence="1">The sequence shown here is derived from an EMBL/GenBank/DDBJ whole genome shotgun (WGS) entry which is preliminary data.</text>
</comment>